<name>A0AAW2WQZ0_9LAMI</name>
<comment type="caution">
    <text evidence="2">The sequence shown here is derived from an EMBL/GenBank/DDBJ whole genome shotgun (WGS) entry which is preliminary data.</text>
</comment>
<dbReference type="EMBL" id="JACGWN010000007">
    <property type="protein sequence ID" value="KAL0444204.1"/>
    <property type="molecule type" value="Genomic_DNA"/>
</dbReference>
<evidence type="ECO:0000259" key="1">
    <source>
        <dbReference type="Pfam" id="PF13960"/>
    </source>
</evidence>
<gene>
    <name evidence="2" type="ORF">Slati_2143100</name>
</gene>
<reference evidence="2" key="2">
    <citation type="journal article" date="2024" name="Plant">
        <title>Genomic evolution and insights into agronomic trait innovations of Sesamum species.</title>
        <authorList>
            <person name="Miao H."/>
            <person name="Wang L."/>
            <person name="Qu L."/>
            <person name="Liu H."/>
            <person name="Sun Y."/>
            <person name="Le M."/>
            <person name="Wang Q."/>
            <person name="Wei S."/>
            <person name="Zheng Y."/>
            <person name="Lin W."/>
            <person name="Duan Y."/>
            <person name="Cao H."/>
            <person name="Xiong S."/>
            <person name="Wang X."/>
            <person name="Wei L."/>
            <person name="Li C."/>
            <person name="Ma Q."/>
            <person name="Ju M."/>
            <person name="Zhao R."/>
            <person name="Li G."/>
            <person name="Mu C."/>
            <person name="Tian Q."/>
            <person name="Mei H."/>
            <person name="Zhang T."/>
            <person name="Gao T."/>
            <person name="Zhang H."/>
        </authorList>
    </citation>
    <scope>NUCLEOTIDE SEQUENCE</scope>
    <source>
        <strain evidence="2">KEN1</strain>
    </source>
</reference>
<dbReference type="PANTHER" id="PTHR48258:SF4">
    <property type="entry name" value="DUF4216 DOMAIN-CONTAINING PROTEIN"/>
    <property type="match status" value="1"/>
</dbReference>
<dbReference type="AlphaFoldDB" id="A0AAW2WQZ0"/>
<sequence length="226" mass="26487">MHIEKNVFDNILNTVIDIKEKTKDNLNAWKGLKIICNRAKLEVDERRPNVMPKAVYTQTKEQKRRICEWTSHLKFPDGYVSNLAYCLNMKELRMHGMKRHDCHVFMQKLILIAFCEMLSKSMWSALTKASLLFQILCLMTLDVNKVKNKAHVEASIVEAYLVEEIGLFTSHYFEPHILCKRNRPRRNDNLCMNDPRIQWSIFNYPGRASGASKKRWLRGLEAQSVT</sequence>
<feature type="domain" description="DUF4218" evidence="1">
    <location>
        <begin position="144"/>
        <end position="187"/>
    </location>
</feature>
<dbReference type="Pfam" id="PF13960">
    <property type="entry name" value="DUF4218"/>
    <property type="match status" value="1"/>
</dbReference>
<accession>A0AAW2WQZ0</accession>
<evidence type="ECO:0000313" key="2">
    <source>
        <dbReference type="EMBL" id="KAL0444204.1"/>
    </source>
</evidence>
<dbReference type="PANTHER" id="PTHR48258">
    <property type="entry name" value="DUF4218 DOMAIN-CONTAINING PROTEIN-RELATED"/>
    <property type="match status" value="1"/>
</dbReference>
<organism evidence="2">
    <name type="scientific">Sesamum latifolium</name>
    <dbReference type="NCBI Taxonomy" id="2727402"/>
    <lineage>
        <taxon>Eukaryota</taxon>
        <taxon>Viridiplantae</taxon>
        <taxon>Streptophyta</taxon>
        <taxon>Embryophyta</taxon>
        <taxon>Tracheophyta</taxon>
        <taxon>Spermatophyta</taxon>
        <taxon>Magnoliopsida</taxon>
        <taxon>eudicotyledons</taxon>
        <taxon>Gunneridae</taxon>
        <taxon>Pentapetalae</taxon>
        <taxon>asterids</taxon>
        <taxon>lamiids</taxon>
        <taxon>Lamiales</taxon>
        <taxon>Pedaliaceae</taxon>
        <taxon>Sesamum</taxon>
    </lineage>
</organism>
<proteinExistence type="predicted"/>
<dbReference type="InterPro" id="IPR025452">
    <property type="entry name" value="DUF4218"/>
</dbReference>
<protein>
    <recommendedName>
        <fullName evidence="1">DUF4218 domain-containing protein</fullName>
    </recommendedName>
</protein>
<reference evidence="2" key="1">
    <citation type="submission" date="2020-06" db="EMBL/GenBank/DDBJ databases">
        <authorList>
            <person name="Li T."/>
            <person name="Hu X."/>
            <person name="Zhang T."/>
            <person name="Song X."/>
            <person name="Zhang H."/>
            <person name="Dai N."/>
            <person name="Sheng W."/>
            <person name="Hou X."/>
            <person name="Wei L."/>
        </authorList>
    </citation>
    <scope>NUCLEOTIDE SEQUENCE</scope>
    <source>
        <strain evidence="2">KEN1</strain>
        <tissue evidence="2">Leaf</tissue>
    </source>
</reference>